<feature type="compositionally biased region" description="Low complexity" evidence="1">
    <location>
        <begin position="184"/>
        <end position="197"/>
    </location>
</feature>
<feature type="compositionally biased region" description="Polar residues" evidence="1">
    <location>
        <begin position="375"/>
        <end position="384"/>
    </location>
</feature>
<keyword evidence="2" id="KW-0812">Transmembrane</keyword>
<dbReference type="GeneID" id="25378224"/>
<reference evidence="3" key="2">
    <citation type="submission" date="2013-10" db="EMBL/GenBank/DDBJ databases">
        <authorList>
            <person name="Aslett M."/>
        </authorList>
    </citation>
    <scope>NUCLEOTIDE SEQUENCE [LARGE SCALE GENOMIC DNA]</scope>
    <source>
        <strain evidence="3">Houghton</strain>
    </source>
</reference>
<dbReference type="Proteomes" id="UP000030744">
    <property type="component" value="Unassembled WGS sequence"/>
</dbReference>
<feature type="transmembrane region" description="Helical" evidence="2">
    <location>
        <begin position="71"/>
        <end position="88"/>
    </location>
</feature>
<dbReference type="VEuPathDB" id="ToxoDB:EMH_0034280"/>
<proteinExistence type="predicted"/>
<evidence type="ECO:0000256" key="1">
    <source>
        <dbReference type="SAM" id="MobiDB-lite"/>
    </source>
</evidence>
<feature type="region of interest" description="Disordered" evidence="1">
    <location>
        <begin position="183"/>
        <end position="270"/>
    </location>
</feature>
<reference evidence="3" key="1">
    <citation type="submission" date="2013-10" db="EMBL/GenBank/DDBJ databases">
        <title>Genomic analysis of the causative agents of coccidiosis in chickens.</title>
        <authorList>
            <person name="Reid A.J."/>
            <person name="Blake D."/>
            <person name="Billington K."/>
            <person name="Browne H."/>
            <person name="Dunn M."/>
            <person name="Hung S."/>
            <person name="Kawahara F."/>
            <person name="Miranda-Saavedra D."/>
            <person name="Mourier T."/>
            <person name="Nagra H."/>
            <person name="Otto T.D."/>
            <person name="Rawlings N."/>
            <person name="Sanchez A."/>
            <person name="Sanders M."/>
            <person name="Subramaniam C."/>
            <person name="Tay Y."/>
            <person name="Dear P."/>
            <person name="Doerig C."/>
            <person name="Gruber A."/>
            <person name="Parkinson J."/>
            <person name="Shirley M."/>
            <person name="Wan K.L."/>
            <person name="Berriman M."/>
            <person name="Tomley F."/>
            <person name="Pain A."/>
        </authorList>
    </citation>
    <scope>NUCLEOTIDE SEQUENCE [LARGE SCALE GENOMIC DNA]</scope>
    <source>
        <strain evidence="3">Houghton</strain>
    </source>
</reference>
<dbReference type="EMBL" id="HG680124">
    <property type="protein sequence ID" value="CDJ27730.1"/>
    <property type="molecule type" value="Genomic_DNA"/>
</dbReference>
<name>U6JQF9_9EIME</name>
<dbReference type="OrthoDB" id="351491at2759"/>
<feature type="region of interest" description="Disordered" evidence="1">
    <location>
        <begin position="361"/>
        <end position="394"/>
    </location>
</feature>
<feature type="compositionally biased region" description="Low complexity" evidence="1">
    <location>
        <begin position="215"/>
        <end position="224"/>
    </location>
</feature>
<keyword evidence="2" id="KW-0472">Membrane</keyword>
<evidence type="ECO:0000256" key="2">
    <source>
        <dbReference type="SAM" id="Phobius"/>
    </source>
</evidence>
<feature type="compositionally biased region" description="Basic and acidic residues" evidence="1">
    <location>
        <begin position="1"/>
        <end position="19"/>
    </location>
</feature>
<gene>
    <name evidence="3" type="ORF">EMH_0034280</name>
</gene>
<protein>
    <submittedName>
        <fullName evidence="3">Uncharacterized protein</fullName>
    </submittedName>
</protein>
<feature type="region of interest" description="Disordered" evidence="1">
    <location>
        <begin position="406"/>
        <end position="430"/>
    </location>
</feature>
<feature type="region of interest" description="Disordered" evidence="1">
    <location>
        <begin position="1"/>
        <end position="21"/>
    </location>
</feature>
<sequence>MTSISHREVPQAEEKEPLDAHGSALTQPTADLHAWGDAPLGVSGGHGERYWKHTNGKGDGWRQARRLRRRIGWFLLYVLIPAIIISVLRELCRANLSTSTNRARGVSARRLSEGDEGTHRDSSIEQLIEACAAIEADMGLPTPQERTPAQELDAAEQVARIAFSLYAETVAYEQVMHQTPQTVHTSLTTLPPSHTSSGIHSQHQHFHGSVSTAGQQPAAQHPQHITTGLTTSDLQPASHPHEPSALPPQFLGAPQHLLSGTQPLLPESSHPAWLPQGALASSQPGFAYPQYFAGPQPPVGAPQSVGLPSQVAALLPENAAQRAPRKRSYLEGPHGTSQALDPDSWLDVSYMHSPPERQWQSPAYFSQYPHGDQSAPPSRGTSQALDPDSWLDVSYMHSPPERQWQSPAYFSQYPHGDQSAPPSSAAKKYPLGGTKRWATWQSSSTSSVAGAGAAPAAGAAADPAREAFAAAGDPETTVTSSQANRISKHPFVQLPVLKRGVVPPHIPLTPSDFRTTNGASVRDTLLMFRRLFMEGELSQMDATLLGAYVQELAIASETTNGASVRDTLLMFRRLFMGGELSQMDATLLGAYVQELAIASAARARATKRMNRPLHCVMTIGRHFLVLDAIVSALHVLGVSPPSCTWWEAFVECFDTDYRYTAAGRRVKESGKVNIDLANRLLAAITIFKTGNRPDLEEIIHLKWILFFSVHSPWRFRAPAWDTWRRDYLEFQEKEPELAAWLVWRRQLPH</sequence>
<dbReference type="AlphaFoldDB" id="U6JQF9"/>
<organism evidence="3 4">
    <name type="scientific">Eimeria mitis</name>
    <dbReference type="NCBI Taxonomy" id="44415"/>
    <lineage>
        <taxon>Eukaryota</taxon>
        <taxon>Sar</taxon>
        <taxon>Alveolata</taxon>
        <taxon>Apicomplexa</taxon>
        <taxon>Conoidasida</taxon>
        <taxon>Coccidia</taxon>
        <taxon>Eucoccidiorida</taxon>
        <taxon>Eimeriorina</taxon>
        <taxon>Eimeriidae</taxon>
        <taxon>Eimeria</taxon>
    </lineage>
</organism>
<evidence type="ECO:0000313" key="4">
    <source>
        <dbReference type="Proteomes" id="UP000030744"/>
    </source>
</evidence>
<accession>U6JQF9</accession>
<keyword evidence="4" id="KW-1185">Reference proteome</keyword>
<feature type="region of interest" description="Disordered" evidence="1">
    <location>
        <begin position="320"/>
        <end position="349"/>
    </location>
</feature>
<feature type="compositionally biased region" description="Polar residues" evidence="1">
    <location>
        <begin position="225"/>
        <end position="235"/>
    </location>
</feature>
<evidence type="ECO:0000313" key="3">
    <source>
        <dbReference type="EMBL" id="CDJ27730.1"/>
    </source>
</evidence>
<keyword evidence="2" id="KW-1133">Transmembrane helix</keyword>
<dbReference type="RefSeq" id="XP_013350308.1">
    <property type="nucleotide sequence ID" value="XM_013494854.1"/>
</dbReference>